<evidence type="ECO:0000313" key="1">
    <source>
        <dbReference type="EMBL" id="SKA95045.1"/>
    </source>
</evidence>
<evidence type="ECO:0000313" key="2">
    <source>
        <dbReference type="Proteomes" id="UP000190286"/>
    </source>
</evidence>
<accession>A0A1T4Y192</accession>
<dbReference type="AlphaFoldDB" id="A0A1T4Y192"/>
<name>A0A1T4Y192_9FIRM</name>
<organism evidence="1 2">
    <name type="scientific">Gemmiger formicilis</name>
    <dbReference type="NCBI Taxonomy" id="745368"/>
    <lineage>
        <taxon>Bacteria</taxon>
        <taxon>Bacillati</taxon>
        <taxon>Bacillota</taxon>
        <taxon>Clostridia</taxon>
        <taxon>Eubacteriales</taxon>
        <taxon>Gemmiger</taxon>
    </lineage>
</organism>
<dbReference type="Gene3D" id="3.40.50.12480">
    <property type="match status" value="1"/>
</dbReference>
<dbReference type="Proteomes" id="UP000190286">
    <property type="component" value="Unassembled WGS sequence"/>
</dbReference>
<dbReference type="GeneID" id="93339005"/>
<reference evidence="1 2" key="1">
    <citation type="submission" date="2017-02" db="EMBL/GenBank/DDBJ databases">
        <authorList>
            <person name="Peterson S.W."/>
        </authorList>
    </citation>
    <scope>NUCLEOTIDE SEQUENCE [LARGE SCALE GENOMIC DNA]</scope>
    <source>
        <strain evidence="1 2">ATCC 27749</strain>
    </source>
</reference>
<sequence length="464" mass="50187">MKKLFTSMLCVFIAIPLLLTVWGFALPAQYSNTFVGELPAKRALLAAESDKPRLILVGGSAAAFGVDSALLARELPDYQPVNFGLYAALGTRVMLDLSIKELRPGDLVVIMPEQQRQALSDTVGADAFWQAVDGNFSALACLHARDFGPLLGAFPRFAGAKFRYFLTGAPSPDGVYRRGSFNAVGDVVNPLCSANILPDGYDTTMPVRFDPSMLDIDFRDALNAYTAQAESVGAVVLYHFPPMNVLAVANAEDIDTYADYLQSQLTAPMAGDPHTCVMDAGWFYDTNFHLNVSGKTVFTRQLIRDLKAVRGDTSSTEIALPAMPARRIQTDTEAANNSDAAYFTWESDRLVVNAAGRGRRTLTVPGEVDGRPVTALTSDTFAGCSTLEKLTIQQNITALPDGLFAKCSALQEITLTQPDPARLSVGQALLDGAPAFCRIRVPAASYTSYCLSYAWSPYAETFVH</sequence>
<keyword evidence="2" id="KW-1185">Reference proteome</keyword>
<protein>
    <submittedName>
        <fullName evidence="1">Leucine rich repeat-containing protein</fullName>
    </submittedName>
</protein>
<dbReference type="OrthoDB" id="9155736at2"/>
<dbReference type="STRING" id="745368.SAMN02745178_02572"/>
<proteinExistence type="predicted"/>
<dbReference type="EMBL" id="FUYF01000024">
    <property type="protein sequence ID" value="SKA95045.1"/>
    <property type="molecule type" value="Genomic_DNA"/>
</dbReference>
<gene>
    <name evidence="1" type="ORF">SAMN02745178_02572</name>
</gene>
<dbReference type="RefSeq" id="WP_159447047.1">
    <property type="nucleotide sequence ID" value="NZ_FUYF01000024.1"/>
</dbReference>